<dbReference type="EMBL" id="BRXS01000001">
    <property type="protein sequence ID" value="GLC24384.1"/>
    <property type="molecule type" value="Genomic_DNA"/>
</dbReference>
<dbReference type="PROSITE" id="PS00221">
    <property type="entry name" value="MIP"/>
    <property type="match status" value="1"/>
</dbReference>
<name>A0AA37Q0Z6_9BACT</name>
<comment type="caution">
    <text evidence="11">The sequence shown here is derived from an EMBL/GenBank/DDBJ whole genome shotgun (WGS) entry which is preliminary data.</text>
</comment>
<evidence type="ECO:0000256" key="10">
    <source>
        <dbReference type="SAM" id="Phobius"/>
    </source>
</evidence>
<feature type="transmembrane region" description="Helical" evidence="10">
    <location>
        <begin position="78"/>
        <end position="98"/>
    </location>
</feature>
<evidence type="ECO:0000256" key="1">
    <source>
        <dbReference type="ARBA" id="ARBA00004651"/>
    </source>
</evidence>
<feature type="transmembrane region" description="Helical" evidence="10">
    <location>
        <begin position="36"/>
        <end position="57"/>
    </location>
</feature>
<keyword evidence="5 8" id="KW-0812">Transmembrane</keyword>
<evidence type="ECO:0000256" key="9">
    <source>
        <dbReference type="SAM" id="MobiDB-lite"/>
    </source>
</evidence>
<dbReference type="AlphaFoldDB" id="A0AA37Q0Z6"/>
<dbReference type="Proteomes" id="UP001161325">
    <property type="component" value="Unassembled WGS sequence"/>
</dbReference>
<accession>A0AA37Q0Z6</accession>
<dbReference type="InterPro" id="IPR023271">
    <property type="entry name" value="Aquaporin-like"/>
</dbReference>
<dbReference type="PANTHER" id="PTHR19139">
    <property type="entry name" value="AQUAPORIN TRANSPORTER"/>
    <property type="match status" value="1"/>
</dbReference>
<dbReference type="Pfam" id="PF00230">
    <property type="entry name" value="MIP"/>
    <property type="match status" value="1"/>
</dbReference>
<sequence>MRDALRHFFAEFIGIFALVYVGGGAMMMAQQGAGNLLTVALAHGIVYAVLVTATLRISGHFNPAVTIGFLVTRRIQPMMAALYVVAQLVGAMAAAYLLKATFPDDIFAAARGTTSSIALAIDGGQAFLIEAIATFLLVFAVFGTAVDPQAPKLGGLAIGLIVIADMLAFAPLTGASLNPARTFGPAVASAIYEGQVVYWTGPIVGGVIAAVLYDQLFLPRAPEAPGSGAVQPQPGRGARRDHAV</sequence>
<keyword evidence="4" id="KW-1003">Cell membrane</keyword>
<dbReference type="PANTHER" id="PTHR19139:SF199">
    <property type="entry name" value="MIP17260P"/>
    <property type="match status" value="1"/>
</dbReference>
<evidence type="ECO:0000256" key="4">
    <source>
        <dbReference type="ARBA" id="ARBA00022475"/>
    </source>
</evidence>
<dbReference type="GO" id="GO:0005886">
    <property type="term" value="C:plasma membrane"/>
    <property type="evidence" value="ECO:0007669"/>
    <property type="project" value="UniProtKB-SubCell"/>
</dbReference>
<dbReference type="GO" id="GO:0015250">
    <property type="term" value="F:water channel activity"/>
    <property type="evidence" value="ECO:0007669"/>
    <property type="project" value="TreeGrafter"/>
</dbReference>
<proteinExistence type="inferred from homology"/>
<comment type="similarity">
    <text evidence="2 8">Belongs to the MIP/aquaporin (TC 1.A.8) family.</text>
</comment>
<gene>
    <name evidence="11" type="ORF">rosag_08970</name>
</gene>
<dbReference type="SUPFAM" id="SSF81338">
    <property type="entry name" value="Aquaporin-like"/>
    <property type="match status" value="1"/>
</dbReference>
<keyword evidence="3 8" id="KW-0813">Transport</keyword>
<organism evidence="11 12">
    <name type="scientific">Roseisolibacter agri</name>
    <dbReference type="NCBI Taxonomy" id="2014610"/>
    <lineage>
        <taxon>Bacteria</taxon>
        <taxon>Pseudomonadati</taxon>
        <taxon>Gemmatimonadota</taxon>
        <taxon>Gemmatimonadia</taxon>
        <taxon>Gemmatimonadales</taxon>
        <taxon>Gemmatimonadaceae</taxon>
        <taxon>Roseisolibacter</taxon>
    </lineage>
</organism>
<feature type="transmembrane region" description="Helical" evidence="10">
    <location>
        <begin position="12"/>
        <end position="30"/>
    </location>
</feature>
<reference evidence="11" key="1">
    <citation type="submission" date="2022-08" db="EMBL/GenBank/DDBJ databases">
        <title>Draft genome sequencing of Roseisolibacter agri AW1220.</title>
        <authorList>
            <person name="Tobiishi Y."/>
            <person name="Tonouchi A."/>
        </authorList>
    </citation>
    <scope>NUCLEOTIDE SEQUENCE</scope>
    <source>
        <strain evidence="11">AW1220</strain>
    </source>
</reference>
<dbReference type="InterPro" id="IPR034294">
    <property type="entry name" value="Aquaporin_transptr"/>
</dbReference>
<evidence type="ECO:0000256" key="8">
    <source>
        <dbReference type="RuleBase" id="RU000477"/>
    </source>
</evidence>
<evidence type="ECO:0000256" key="6">
    <source>
        <dbReference type="ARBA" id="ARBA00022989"/>
    </source>
</evidence>
<protein>
    <submittedName>
        <fullName evidence="11">Glycerol uptake facilitator protein</fullName>
    </submittedName>
</protein>
<feature type="transmembrane region" description="Helical" evidence="10">
    <location>
        <begin position="196"/>
        <end position="213"/>
    </location>
</feature>
<feature type="region of interest" description="Disordered" evidence="9">
    <location>
        <begin position="224"/>
        <end position="244"/>
    </location>
</feature>
<evidence type="ECO:0000256" key="5">
    <source>
        <dbReference type="ARBA" id="ARBA00022692"/>
    </source>
</evidence>
<feature type="transmembrane region" description="Helical" evidence="10">
    <location>
        <begin position="126"/>
        <end position="146"/>
    </location>
</feature>
<dbReference type="Gene3D" id="1.20.1080.10">
    <property type="entry name" value="Glycerol uptake facilitator protein"/>
    <property type="match status" value="1"/>
</dbReference>
<keyword evidence="7 10" id="KW-0472">Membrane</keyword>
<evidence type="ECO:0000256" key="7">
    <source>
        <dbReference type="ARBA" id="ARBA00023136"/>
    </source>
</evidence>
<comment type="subcellular location">
    <subcellularLocation>
        <location evidence="1">Cell membrane</location>
        <topology evidence="1">Multi-pass membrane protein</topology>
    </subcellularLocation>
</comment>
<dbReference type="RefSeq" id="WP_284348834.1">
    <property type="nucleotide sequence ID" value="NZ_BRXS01000001.1"/>
</dbReference>
<feature type="transmembrane region" description="Helical" evidence="10">
    <location>
        <begin position="153"/>
        <end position="176"/>
    </location>
</feature>
<dbReference type="InterPro" id="IPR000425">
    <property type="entry name" value="MIP"/>
</dbReference>
<dbReference type="InterPro" id="IPR022357">
    <property type="entry name" value="MIP_CS"/>
</dbReference>
<evidence type="ECO:0000256" key="3">
    <source>
        <dbReference type="ARBA" id="ARBA00022448"/>
    </source>
</evidence>
<keyword evidence="6 10" id="KW-1133">Transmembrane helix</keyword>
<keyword evidence="12" id="KW-1185">Reference proteome</keyword>
<evidence type="ECO:0000313" key="12">
    <source>
        <dbReference type="Proteomes" id="UP001161325"/>
    </source>
</evidence>
<evidence type="ECO:0000313" key="11">
    <source>
        <dbReference type="EMBL" id="GLC24384.1"/>
    </source>
</evidence>
<dbReference type="PRINTS" id="PR00783">
    <property type="entry name" value="MINTRINSICP"/>
</dbReference>
<evidence type="ECO:0000256" key="2">
    <source>
        <dbReference type="ARBA" id="ARBA00006175"/>
    </source>
</evidence>